<dbReference type="Proteomes" id="UP000233556">
    <property type="component" value="Unassembled WGS sequence"/>
</dbReference>
<accession>A0A2I0TYT6</accession>
<organism evidence="1 2">
    <name type="scientific">Limosa lapponica baueri</name>
    <dbReference type="NCBI Taxonomy" id="1758121"/>
    <lineage>
        <taxon>Eukaryota</taxon>
        <taxon>Metazoa</taxon>
        <taxon>Chordata</taxon>
        <taxon>Craniata</taxon>
        <taxon>Vertebrata</taxon>
        <taxon>Euteleostomi</taxon>
        <taxon>Archelosauria</taxon>
        <taxon>Archosauria</taxon>
        <taxon>Dinosauria</taxon>
        <taxon>Saurischia</taxon>
        <taxon>Theropoda</taxon>
        <taxon>Coelurosauria</taxon>
        <taxon>Aves</taxon>
        <taxon>Neognathae</taxon>
        <taxon>Neoaves</taxon>
        <taxon>Charadriiformes</taxon>
        <taxon>Scolopacidae</taxon>
        <taxon>Limosa</taxon>
    </lineage>
</organism>
<proteinExistence type="predicted"/>
<dbReference type="OrthoDB" id="10652783at2759"/>
<sequence>MALPKFKRLIFHYYNKQERVDLTGNQRTTKTGPWTGIASSKTALFLQKYLQAQLLFHSMVPGSSFIISVLDGVGVTRTRYILDPSLQISVDSPLLTFHVGPSMLPSPEVGPSFSFSFQSKDLPPKSFTLVEDNKIQEARAKQRAVTCSKDCEAPGSRVPD</sequence>
<dbReference type="AlphaFoldDB" id="A0A2I0TYT6"/>
<keyword evidence="2" id="KW-1185">Reference proteome</keyword>
<evidence type="ECO:0000313" key="2">
    <source>
        <dbReference type="Proteomes" id="UP000233556"/>
    </source>
</evidence>
<evidence type="ECO:0000313" key="1">
    <source>
        <dbReference type="EMBL" id="PKU38990.1"/>
    </source>
</evidence>
<name>A0A2I0TYT6_LIMLA</name>
<reference evidence="2" key="1">
    <citation type="submission" date="2017-11" db="EMBL/GenBank/DDBJ databases">
        <authorList>
            <person name="Lima N.C."/>
            <person name="Parody-Merino A.M."/>
            <person name="Battley P.F."/>
            <person name="Fidler A.E."/>
            <person name="Prosdocimi F."/>
        </authorList>
    </citation>
    <scope>NUCLEOTIDE SEQUENCE [LARGE SCALE GENOMIC DNA]</scope>
</reference>
<reference evidence="2" key="2">
    <citation type="submission" date="2017-12" db="EMBL/GenBank/DDBJ databases">
        <title>Genome sequence of the Bar-tailed Godwit (Limosa lapponica baueri).</title>
        <authorList>
            <person name="Lima N.C.B."/>
            <person name="Parody-Merino A.M."/>
            <person name="Battley P.F."/>
            <person name="Fidler A.E."/>
            <person name="Prosdocimi F."/>
        </authorList>
    </citation>
    <scope>NUCLEOTIDE SEQUENCE [LARGE SCALE GENOMIC DNA]</scope>
</reference>
<gene>
    <name evidence="1" type="ORF">llap_10708</name>
</gene>
<protein>
    <submittedName>
        <fullName evidence="1">Uncharacterized protein</fullName>
    </submittedName>
</protein>
<dbReference type="EMBL" id="KZ506603">
    <property type="protein sequence ID" value="PKU38990.1"/>
    <property type="molecule type" value="Genomic_DNA"/>
</dbReference>